<protein>
    <recommendedName>
        <fullName evidence="14">Solute carrier family 25 member 46</fullName>
    </recommendedName>
</protein>
<dbReference type="InterPro" id="IPR018108">
    <property type="entry name" value="MCP_transmembrane"/>
</dbReference>
<dbReference type="InterPro" id="IPR023395">
    <property type="entry name" value="MCP_dom_sf"/>
</dbReference>
<dbReference type="Proteomes" id="UP000050791">
    <property type="component" value="Unassembled WGS sequence"/>
</dbReference>
<evidence type="ECO:0000256" key="3">
    <source>
        <dbReference type="ARBA" id="ARBA00022448"/>
    </source>
</evidence>
<evidence type="ECO:0000313" key="12">
    <source>
        <dbReference type="Proteomes" id="UP000050791"/>
    </source>
</evidence>
<reference evidence="13" key="1">
    <citation type="submission" date="2023-11" db="UniProtKB">
        <authorList>
            <consortium name="WormBaseParasite"/>
        </authorList>
    </citation>
    <scope>IDENTIFICATION</scope>
</reference>
<dbReference type="InterPro" id="IPR039158">
    <property type="entry name" value="SLC25A46"/>
</dbReference>
<feature type="repeat" description="Solcar" evidence="10">
    <location>
        <begin position="349"/>
        <end position="452"/>
    </location>
</feature>
<organism evidence="12 13">
    <name type="scientific">Schistosoma mattheei</name>
    <dbReference type="NCBI Taxonomy" id="31246"/>
    <lineage>
        <taxon>Eukaryota</taxon>
        <taxon>Metazoa</taxon>
        <taxon>Spiralia</taxon>
        <taxon>Lophotrochozoa</taxon>
        <taxon>Platyhelminthes</taxon>
        <taxon>Trematoda</taxon>
        <taxon>Digenea</taxon>
        <taxon>Strigeidida</taxon>
        <taxon>Schistosomatoidea</taxon>
        <taxon>Schistosomatidae</taxon>
        <taxon>Schistosoma</taxon>
    </lineage>
</organism>
<keyword evidence="8" id="KW-0496">Mitochondrion</keyword>
<dbReference type="PANTHER" id="PTHR21252">
    <property type="entry name" value="TB1 PROTEIN-RELATED"/>
    <property type="match status" value="1"/>
</dbReference>
<comment type="subcellular location">
    <subcellularLocation>
        <location evidence="1">Mitochondrion outer membrane</location>
        <topology evidence="1">Multi-pass membrane protein</topology>
    </subcellularLocation>
</comment>
<sequence>MANVSSTALPIRMYSERLKYLEHKLVQDGSVSNSFLDGEPVENFQESVDVKPGVPDNGRCFSTKIVVDLSPALAGIGIGVASMFLEVLLSHPFIVIRNQCQVVESSLCLHLTPFTLIPVVRKCIQSQGLSFLWKGLGSVFIIRGLNLMTENLVCELTPLPKEVSKLSSSRRLLGHLLLKVCSWVVLTPFFAASIVELIQSDKASEPTTLLSCVLDGFYRLFHMPSSPRLGSPGSMFRSGHIIKSIPIASSRLLPVWRLFPPVVLLNVGHYVVRSFANTVALYYWSGNEDRLERDAEINFNYKTEGFNRNKCSPGFPTPNIHTSISECHTTDMDTLTYQRQDTALQAIYDRYYADLFAGMTANFVADVVLYPVETLVLRLCVQGTRTLVDNMDTGDVVVPIVSSYDGFFDALRSSLGSSVGILGLYKGFGALIAQYTLQALFIFGVRCLYEHLLCLWAPPPTDKVYSKSSSRPNVSTSFEGLESVAVGDSPSIVNNCYCKI</sequence>
<keyword evidence="7" id="KW-1133">Transmembrane helix</keyword>
<keyword evidence="6" id="KW-1000">Mitochondrion outer membrane</keyword>
<evidence type="ECO:0000256" key="11">
    <source>
        <dbReference type="RuleBase" id="RU000488"/>
    </source>
</evidence>
<keyword evidence="4 10" id="KW-0812">Transmembrane</keyword>
<keyword evidence="9 10" id="KW-0472">Membrane</keyword>
<name>A0AA85C3H9_9TREM</name>
<proteinExistence type="inferred from homology"/>
<dbReference type="GO" id="GO:0005741">
    <property type="term" value="C:mitochondrial outer membrane"/>
    <property type="evidence" value="ECO:0007669"/>
    <property type="project" value="UniProtKB-SubCell"/>
</dbReference>
<dbReference type="PANTHER" id="PTHR21252:SF2">
    <property type="entry name" value="MITOCHONDRIAL OUTER MEMBRANE PROTEIN SLC25A46"/>
    <property type="match status" value="1"/>
</dbReference>
<evidence type="ECO:0000256" key="7">
    <source>
        <dbReference type="ARBA" id="ARBA00022989"/>
    </source>
</evidence>
<dbReference type="GO" id="GO:0090149">
    <property type="term" value="P:mitochondrial membrane fission"/>
    <property type="evidence" value="ECO:0007669"/>
    <property type="project" value="InterPro"/>
</dbReference>
<dbReference type="PROSITE" id="PS50920">
    <property type="entry name" value="SOLCAR"/>
    <property type="match status" value="1"/>
</dbReference>
<dbReference type="SUPFAM" id="SSF103506">
    <property type="entry name" value="Mitochondrial carrier"/>
    <property type="match status" value="1"/>
</dbReference>
<evidence type="ECO:0000256" key="2">
    <source>
        <dbReference type="ARBA" id="ARBA00006375"/>
    </source>
</evidence>
<keyword evidence="5" id="KW-0677">Repeat</keyword>
<dbReference type="Gene3D" id="1.50.40.10">
    <property type="entry name" value="Mitochondrial carrier domain"/>
    <property type="match status" value="2"/>
</dbReference>
<evidence type="ECO:0000256" key="6">
    <source>
        <dbReference type="ARBA" id="ARBA00022787"/>
    </source>
</evidence>
<evidence type="ECO:0000256" key="5">
    <source>
        <dbReference type="ARBA" id="ARBA00022737"/>
    </source>
</evidence>
<dbReference type="AlphaFoldDB" id="A0AA85C3H9"/>
<evidence type="ECO:0008006" key="14">
    <source>
        <dbReference type="Google" id="ProtNLM"/>
    </source>
</evidence>
<evidence type="ECO:0000256" key="10">
    <source>
        <dbReference type="PROSITE-ProRule" id="PRU00282"/>
    </source>
</evidence>
<accession>A0AA85C3H9</accession>
<dbReference type="Pfam" id="PF00153">
    <property type="entry name" value="Mito_carr"/>
    <property type="match status" value="1"/>
</dbReference>
<evidence type="ECO:0000313" key="13">
    <source>
        <dbReference type="WBParaSite" id="SMTH1_9680.3"/>
    </source>
</evidence>
<keyword evidence="3 11" id="KW-0813">Transport</keyword>
<evidence type="ECO:0000256" key="4">
    <source>
        <dbReference type="ARBA" id="ARBA00022692"/>
    </source>
</evidence>
<dbReference type="WBParaSite" id="SMTH1_9680.3">
    <property type="protein sequence ID" value="SMTH1_9680.3"/>
    <property type="gene ID" value="SMTH1_9680"/>
</dbReference>
<evidence type="ECO:0000256" key="8">
    <source>
        <dbReference type="ARBA" id="ARBA00023128"/>
    </source>
</evidence>
<evidence type="ECO:0000256" key="1">
    <source>
        <dbReference type="ARBA" id="ARBA00004374"/>
    </source>
</evidence>
<evidence type="ECO:0000256" key="9">
    <source>
        <dbReference type="ARBA" id="ARBA00023136"/>
    </source>
</evidence>
<comment type="similarity">
    <text evidence="2 11">Belongs to the mitochondrial carrier (TC 2.A.29) family.</text>
</comment>